<accession>A0A674END6</accession>
<dbReference type="GO" id="GO:0000785">
    <property type="term" value="C:chromatin"/>
    <property type="evidence" value="ECO:0007669"/>
    <property type="project" value="TreeGrafter"/>
</dbReference>
<feature type="domain" description="PHD-type" evidence="19">
    <location>
        <begin position="691"/>
        <end position="804"/>
    </location>
</feature>
<keyword evidence="5" id="KW-0479">Metal-binding</keyword>
<comment type="cofactor">
    <cofactor evidence="1">
        <name>Fe(2+)</name>
        <dbReference type="ChEBI" id="CHEBI:29033"/>
    </cofactor>
</comment>
<comment type="subcellular location">
    <subcellularLocation>
        <location evidence="2">Nucleus</location>
    </subcellularLocation>
</comment>
<dbReference type="SMART" id="SM00558">
    <property type="entry name" value="JmjC"/>
    <property type="match status" value="1"/>
</dbReference>
<dbReference type="FunFam" id="3.10.330.70:FF:000001">
    <property type="entry name" value="Putative lysine-specific demethylase 4a"/>
    <property type="match status" value="1"/>
</dbReference>
<dbReference type="Gene3D" id="3.10.330.70">
    <property type="match status" value="1"/>
</dbReference>
<dbReference type="InterPro" id="IPR002999">
    <property type="entry name" value="Tudor"/>
</dbReference>
<dbReference type="GeneTree" id="ENSGT00940000154930"/>
<organism evidence="20 21">
    <name type="scientific">Salmo trutta</name>
    <name type="common">Brown trout</name>
    <dbReference type="NCBI Taxonomy" id="8032"/>
    <lineage>
        <taxon>Eukaryota</taxon>
        <taxon>Metazoa</taxon>
        <taxon>Chordata</taxon>
        <taxon>Craniata</taxon>
        <taxon>Vertebrata</taxon>
        <taxon>Euteleostomi</taxon>
        <taxon>Actinopterygii</taxon>
        <taxon>Neopterygii</taxon>
        <taxon>Teleostei</taxon>
        <taxon>Protacanthopterygii</taxon>
        <taxon>Salmoniformes</taxon>
        <taxon>Salmonidae</taxon>
        <taxon>Salmoninae</taxon>
        <taxon>Salmo</taxon>
    </lineage>
</organism>
<dbReference type="Pfam" id="PF02375">
    <property type="entry name" value="JmjN"/>
    <property type="match status" value="1"/>
</dbReference>
<evidence type="ECO:0000256" key="11">
    <source>
        <dbReference type="ARBA" id="ARBA00023002"/>
    </source>
</evidence>
<keyword evidence="9" id="KW-0156">Chromatin regulator</keyword>
<evidence type="ECO:0000256" key="15">
    <source>
        <dbReference type="ARBA" id="ARBA00023242"/>
    </source>
</evidence>
<dbReference type="SUPFAM" id="SSF51197">
    <property type="entry name" value="Clavaminate synthase-like"/>
    <property type="match status" value="1"/>
</dbReference>
<dbReference type="Ensembl" id="ENSSTUT00000117130.1">
    <property type="protein sequence ID" value="ENSSTUP00000109374.1"/>
    <property type="gene ID" value="ENSSTUG00000048568.1"/>
</dbReference>
<dbReference type="EC" id="1.14.11.66" evidence="4"/>
<keyword evidence="21" id="KW-1185">Reference proteome</keyword>
<dbReference type="Proteomes" id="UP000472277">
    <property type="component" value="Chromosome 31"/>
</dbReference>
<dbReference type="InterPro" id="IPR011011">
    <property type="entry name" value="Znf_FYVE_PHD"/>
</dbReference>
<dbReference type="GO" id="GO:0008270">
    <property type="term" value="F:zinc ion binding"/>
    <property type="evidence" value="ECO:0007669"/>
    <property type="project" value="UniProtKB-KW"/>
</dbReference>
<dbReference type="Pfam" id="PF13832">
    <property type="entry name" value="zf-HC5HC2H_2"/>
    <property type="match status" value="1"/>
</dbReference>
<evidence type="ECO:0000313" key="20">
    <source>
        <dbReference type="Ensembl" id="ENSSTUP00000109374.1"/>
    </source>
</evidence>
<proteinExistence type="inferred from homology"/>
<keyword evidence="15" id="KW-0539">Nucleus</keyword>
<dbReference type="PANTHER" id="PTHR10694:SF119">
    <property type="entry name" value="LYSINE-SPECIFIC DEMETHYLASE 4A"/>
    <property type="match status" value="1"/>
</dbReference>
<evidence type="ECO:0000256" key="10">
    <source>
        <dbReference type="ARBA" id="ARBA00022964"/>
    </source>
</evidence>
<dbReference type="SMART" id="SM00545">
    <property type="entry name" value="JmjN"/>
    <property type="match status" value="1"/>
</dbReference>
<evidence type="ECO:0000256" key="1">
    <source>
        <dbReference type="ARBA" id="ARBA00001954"/>
    </source>
</evidence>
<evidence type="ECO:0000256" key="16">
    <source>
        <dbReference type="ARBA" id="ARBA00049349"/>
    </source>
</evidence>
<evidence type="ECO:0000256" key="13">
    <source>
        <dbReference type="ARBA" id="ARBA00023015"/>
    </source>
</evidence>
<dbReference type="Gene3D" id="2.60.120.650">
    <property type="entry name" value="Cupin"/>
    <property type="match status" value="1"/>
</dbReference>
<keyword evidence="13" id="KW-0805">Transcription regulation</keyword>
<dbReference type="FunFam" id="2.60.120.650:FF:000048">
    <property type="entry name" value="Lysine-specific demethylase 4A"/>
    <property type="match status" value="1"/>
</dbReference>
<reference evidence="20" key="1">
    <citation type="submission" date="2025-08" db="UniProtKB">
        <authorList>
            <consortium name="Ensembl"/>
        </authorList>
    </citation>
    <scope>IDENTIFICATION</scope>
</reference>
<keyword evidence="7" id="KW-0863">Zinc-finger</keyword>
<dbReference type="GO" id="GO:0005634">
    <property type="term" value="C:nucleus"/>
    <property type="evidence" value="ECO:0007669"/>
    <property type="project" value="UniProtKB-SubCell"/>
</dbReference>
<evidence type="ECO:0000256" key="3">
    <source>
        <dbReference type="ARBA" id="ARBA00009711"/>
    </source>
</evidence>
<dbReference type="SMART" id="SM00249">
    <property type="entry name" value="PHD"/>
    <property type="match status" value="2"/>
</dbReference>
<dbReference type="Pfam" id="PF02373">
    <property type="entry name" value="JmjC"/>
    <property type="match status" value="1"/>
</dbReference>
<dbReference type="GO" id="GO:0140684">
    <property type="term" value="F:histone H3K9me2/H3K9me3 demethylase activity"/>
    <property type="evidence" value="ECO:0007669"/>
    <property type="project" value="UniProtKB-EC"/>
</dbReference>
<protein>
    <recommendedName>
        <fullName evidence="4">[histone H3]-trimethyl-L-lysine(9) demethylase</fullName>
        <ecNumber evidence="4">1.14.11.66</ecNumber>
    </recommendedName>
</protein>
<dbReference type="InterPro" id="IPR003349">
    <property type="entry name" value="JmjN"/>
</dbReference>
<sequence>MSSDSGSQTPGPKGIMTFHPTAEEFQNFSRYIAYMEYQGAHQAGLAKVVPPKDWKPRKSYDDIDDLVIPAPIQQVMTGQSGLFTQYNIQKKPMTVREFRKTANSDKFCSPRYADFEELERKYWKKVTFNPPIYGADVNGTLYDPDVTVWNIGKLNTILDTVEHANGITIEGVNTPYLYFGMWKTTFAWHTEDMDLYSINYLHFGAPKSWYCVPPEQGKKMERLAQGFFPGSHQNCEAFLRHKMTLISPSILRKYGIPFEKITQEPGEFMVTFPYSYHAGFNHGFNCAESTNFATERWIEYGKQAMLCTCRKDMVKISMDLFVKNYQPDRYEQWLAGRDTGPIDHSRPTPEAKEFLGEEQGKDCISKEPYGAELNTQVERKRSENIPTPRIGTKRHWVCLDVPDKVVLKDEEEEYEKEARLGLTTLGTGAEDCTDTGTFTDSKAALDVETTHEPADGHSSSSCLFPQQCLSPVQAELTLIKQTNFNLSKPMILHPSKLTNLSPSKQTDCKSVKSKRCPLLRQLPKQHPLLSSSESHSDDGEHLLLYVDMKDEPEEMEEWAKPLAQLWQSRPYNPQAERSYNQRMGLQAPYCSICLLFHTYDQVEQQKSNSATKPARSKPLIPEMCFSTTNDKTNSSSAEGQLYTPHLEEDGTSLLVSCSQCCVRIHASCYGVSVDQVSDDWMCARCEANALTEDCCLCSLRGGALQRANNDKWVHVLCSLVVLEARFVNIAERSPVDLSYIPLARFQLKCFYCKRRVKRDVGCCVQCSHGRCTTAFHPTCAQAAGQLMQPDDWPFIVHVTCYRHKSPVLPEVASTGVGQQVICKHKNGRYYQCEVLELTTATFYEVIFDDGSYSDNLFPEDIENRDCVKLGPPAVGDVVQVRWTDNLLYGAKFVASHSILMYQMEFEDGSSLSAKREDVYSLDEELPKRVKSRMSKASDMRFDGIFTEKEVKQGSKRQRVINSRYREDYIEPLLYRVMME</sequence>
<dbReference type="InterPro" id="IPR034732">
    <property type="entry name" value="EPHD"/>
</dbReference>
<dbReference type="InterPro" id="IPR013083">
    <property type="entry name" value="Znf_RING/FYVE/PHD"/>
</dbReference>
<evidence type="ECO:0000256" key="6">
    <source>
        <dbReference type="ARBA" id="ARBA00022737"/>
    </source>
</evidence>
<dbReference type="Pfam" id="PF18104">
    <property type="entry name" value="Tudor_2"/>
    <property type="match status" value="2"/>
</dbReference>
<keyword evidence="6" id="KW-0677">Repeat</keyword>
<dbReference type="AlphaFoldDB" id="A0A674END6"/>
<dbReference type="PROSITE" id="PS51184">
    <property type="entry name" value="JMJC"/>
    <property type="match status" value="1"/>
</dbReference>
<dbReference type="GO" id="GO:0010468">
    <property type="term" value="P:regulation of gene expression"/>
    <property type="evidence" value="ECO:0007669"/>
    <property type="project" value="TreeGrafter"/>
</dbReference>
<dbReference type="SUPFAM" id="SSF63748">
    <property type="entry name" value="Tudor/PWWP/MBT"/>
    <property type="match status" value="2"/>
</dbReference>
<dbReference type="InterPro" id="IPR040477">
    <property type="entry name" value="KDM4-like_Tudor"/>
</dbReference>
<keyword evidence="11" id="KW-0560">Oxidoreductase</keyword>
<evidence type="ECO:0000256" key="4">
    <source>
        <dbReference type="ARBA" id="ARBA00012900"/>
    </source>
</evidence>
<keyword evidence="14" id="KW-0804">Transcription</keyword>
<evidence type="ECO:0000256" key="12">
    <source>
        <dbReference type="ARBA" id="ARBA00023004"/>
    </source>
</evidence>
<dbReference type="PANTHER" id="PTHR10694">
    <property type="entry name" value="LYSINE-SPECIFIC DEMETHYLASE"/>
    <property type="match status" value="1"/>
</dbReference>
<evidence type="ECO:0000256" key="9">
    <source>
        <dbReference type="ARBA" id="ARBA00022853"/>
    </source>
</evidence>
<keyword evidence="10" id="KW-0223">Dioxygenase</keyword>
<dbReference type="FunFam" id="3.30.40.10:FF:000029">
    <property type="entry name" value="lysine-specific demethylase 4C isoform X1"/>
    <property type="match status" value="1"/>
</dbReference>
<dbReference type="PROSITE" id="PS51805">
    <property type="entry name" value="EPHD"/>
    <property type="match status" value="1"/>
</dbReference>
<evidence type="ECO:0000256" key="5">
    <source>
        <dbReference type="ARBA" id="ARBA00022723"/>
    </source>
</evidence>
<dbReference type="InterPro" id="IPR001965">
    <property type="entry name" value="Znf_PHD"/>
</dbReference>
<dbReference type="PROSITE" id="PS51183">
    <property type="entry name" value="JMJN"/>
    <property type="match status" value="1"/>
</dbReference>
<evidence type="ECO:0000313" key="21">
    <source>
        <dbReference type="Proteomes" id="UP000472277"/>
    </source>
</evidence>
<evidence type="ECO:0000259" key="19">
    <source>
        <dbReference type="PROSITE" id="PS51805"/>
    </source>
</evidence>
<evidence type="ECO:0000256" key="14">
    <source>
        <dbReference type="ARBA" id="ARBA00023163"/>
    </source>
</evidence>
<feature type="domain" description="JmjN" evidence="17">
    <location>
        <begin position="15"/>
        <end position="57"/>
    </location>
</feature>
<name>A0A674END6_SALTR</name>
<dbReference type="Gene3D" id="3.30.40.10">
    <property type="entry name" value="Zinc/RING finger domain, C3HC4 (zinc finger)"/>
    <property type="match status" value="2"/>
</dbReference>
<evidence type="ECO:0000256" key="7">
    <source>
        <dbReference type="ARBA" id="ARBA00022771"/>
    </source>
</evidence>
<comment type="similarity">
    <text evidence="3">Belongs to the JHDM3 histone demethylase family.</text>
</comment>
<feature type="domain" description="JmjC" evidence="18">
    <location>
        <begin position="137"/>
        <end position="309"/>
    </location>
</feature>
<dbReference type="SMART" id="SM00333">
    <property type="entry name" value="TUDOR"/>
    <property type="match status" value="2"/>
</dbReference>
<dbReference type="InterPro" id="IPR019787">
    <property type="entry name" value="Znf_PHD-finger"/>
</dbReference>
<evidence type="ECO:0000256" key="2">
    <source>
        <dbReference type="ARBA" id="ARBA00004123"/>
    </source>
</evidence>
<dbReference type="InterPro" id="IPR003347">
    <property type="entry name" value="JmjC_dom"/>
</dbReference>
<evidence type="ECO:0000259" key="17">
    <source>
        <dbReference type="PROSITE" id="PS51183"/>
    </source>
</evidence>
<keyword evidence="12" id="KW-0408">Iron</keyword>
<dbReference type="Pfam" id="PF13831">
    <property type="entry name" value="PHD_2"/>
    <property type="match status" value="1"/>
</dbReference>
<dbReference type="SUPFAM" id="SSF57903">
    <property type="entry name" value="FYVE/PHD zinc finger"/>
    <property type="match status" value="1"/>
</dbReference>
<comment type="catalytic activity">
    <reaction evidence="16">
        <text>N(6),N(6),N(6)-trimethyl-L-lysyl(9)-[histone H3] + 2 2-oxoglutarate + 2 O2 = N(6)-methyl-L-lysyl(9)-[histone H3] + 2 formaldehyde + 2 succinate + 2 CO2</text>
        <dbReference type="Rhea" id="RHEA:60200"/>
        <dbReference type="Rhea" id="RHEA-COMP:15538"/>
        <dbReference type="Rhea" id="RHEA-COMP:15542"/>
        <dbReference type="ChEBI" id="CHEBI:15379"/>
        <dbReference type="ChEBI" id="CHEBI:16526"/>
        <dbReference type="ChEBI" id="CHEBI:16810"/>
        <dbReference type="ChEBI" id="CHEBI:16842"/>
        <dbReference type="ChEBI" id="CHEBI:30031"/>
        <dbReference type="ChEBI" id="CHEBI:61929"/>
        <dbReference type="ChEBI" id="CHEBI:61961"/>
        <dbReference type="EC" id="1.14.11.66"/>
    </reaction>
</comment>
<keyword evidence="8" id="KW-0862">Zinc</keyword>
<reference evidence="20" key="2">
    <citation type="submission" date="2025-09" db="UniProtKB">
        <authorList>
            <consortium name="Ensembl"/>
        </authorList>
    </citation>
    <scope>IDENTIFICATION</scope>
</reference>
<gene>
    <name evidence="20" type="primary">LOC115169979</name>
</gene>
<dbReference type="GO" id="GO:0051864">
    <property type="term" value="F:histone H3K36 demethylase activity"/>
    <property type="evidence" value="ECO:0007669"/>
    <property type="project" value="TreeGrafter"/>
</dbReference>
<evidence type="ECO:0000259" key="18">
    <source>
        <dbReference type="PROSITE" id="PS51184"/>
    </source>
</evidence>
<dbReference type="Gene3D" id="2.30.30.140">
    <property type="match status" value="1"/>
</dbReference>
<evidence type="ECO:0000256" key="8">
    <source>
        <dbReference type="ARBA" id="ARBA00022833"/>
    </source>
</evidence>